<dbReference type="InterPro" id="IPR025737">
    <property type="entry name" value="FApF"/>
</dbReference>
<gene>
    <name evidence="1" type="ORF">NB700_003116</name>
</gene>
<dbReference type="Pfam" id="PF13557">
    <property type="entry name" value="Phenol_MetA_deg"/>
    <property type="match status" value="1"/>
</dbReference>
<comment type="caution">
    <text evidence="1">The sequence shown here is derived from an EMBL/GenBank/DDBJ whole genome shotgun (WGS) entry which is preliminary data.</text>
</comment>
<evidence type="ECO:0000313" key="1">
    <source>
        <dbReference type="EMBL" id="MCW0400560.1"/>
    </source>
</evidence>
<proteinExistence type="predicted"/>
<keyword evidence="2" id="KW-1185">Reference proteome</keyword>
<organism evidence="1 2">
    <name type="scientific">Xanthomonas sacchari</name>
    <dbReference type="NCBI Taxonomy" id="56458"/>
    <lineage>
        <taxon>Bacteria</taxon>
        <taxon>Pseudomonadati</taxon>
        <taxon>Pseudomonadota</taxon>
        <taxon>Gammaproteobacteria</taxon>
        <taxon>Lysobacterales</taxon>
        <taxon>Lysobacteraceae</taxon>
        <taxon>Xanthomonas</taxon>
    </lineage>
</organism>
<evidence type="ECO:0000313" key="2">
    <source>
        <dbReference type="Proteomes" id="UP001320843"/>
    </source>
</evidence>
<sequence length="365" mass="40430">MVAPCARCVFAFLSPRTPPFPFRLECLPVKRVRYRVPSSPRARARLSLLAVLAIAWVAPAAAQSVPQSATLPTGINTGGTSFFDGFSKPNPGWTAIQYLRRYDFDAIKDAHGDDVPVFRDPHIGSSVWVTQVAYLSDYKLFGGSLGITALAALVDLDTSFAYDSPVALRDNGAGLGDLTIGPYLQMAPVIRNGRPVFSQRFELDVLAPIGKFDRNRDVNQGAGYWSVLPSWAFSILPTPRWEISGRLNYLYNFRADKASNVPQGDGFVFRNGQAGDAAWLNFASSLEVVKDLHLGINGYYLKQLRDNRTNGERVADSKQTQFYLGPGLSWRIDQKNIFNANFYMPVEVKNAPSGHNVNVQYIHVF</sequence>
<dbReference type="EMBL" id="JANFWR010000023">
    <property type="protein sequence ID" value="MCW0400560.1"/>
    <property type="molecule type" value="Genomic_DNA"/>
</dbReference>
<accession>A0ABT3DYH2</accession>
<name>A0ABT3DYH2_9XANT</name>
<dbReference type="Proteomes" id="UP001320843">
    <property type="component" value="Unassembled WGS sequence"/>
</dbReference>
<reference evidence="1 2" key="1">
    <citation type="submission" date="2022-06" db="EMBL/GenBank/DDBJ databases">
        <title>Dynamics of rice microbiomes reveals core vertical transmitted seed endophytes.</title>
        <authorList>
            <person name="Liao K."/>
            <person name="Zhang X."/>
        </authorList>
    </citation>
    <scope>NUCLEOTIDE SEQUENCE [LARGE SCALE GENOMIC DNA]</scope>
    <source>
        <strain evidence="1 2">YT10-10-1</strain>
    </source>
</reference>
<protein>
    <recommendedName>
        <fullName evidence="3">Phenol degradation protein meta</fullName>
    </recommendedName>
</protein>
<evidence type="ECO:0008006" key="3">
    <source>
        <dbReference type="Google" id="ProtNLM"/>
    </source>
</evidence>